<dbReference type="Proteomes" id="UP000271974">
    <property type="component" value="Unassembled WGS sequence"/>
</dbReference>
<evidence type="ECO:0000313" key="2">
    <source>
        <dbReference type="EMBL" id="RUS71323.1"/>
    </source>
</evidence>
<comment type="caution">
    <text evidence="2">The sequence shown here is derived from an EMBL/GenBank/DDBJ whole genome shotgun (WGS) entry which is preliminary data.</text>
</comment>
<sequence length="240" mass="26578">MMFGAAHLLQCLTELVSISLSIRVQQSVLPIRDIRGTSGFLLFAPKDEAAKNGSVSVSVSLIVQTMRGPSRASRACHAFPTCIGFQSVKIVWSAWEESGRHPHSFHLFDKVSRERNGQDLNSGPFASEADVLPLDHRAPRRGFCVILDSLKEYHAEMGAPVCMDLRNFSLQVQGLKLSTSPFVHTCQSALVSKASCRQLESELTHTGAWETHTKALAKMWHIATAKTMSKHSYIIESWSQ</sequence>
<dbReference type="AlphaFoldDB" id="A0A433SQ30"/>
<keyword evidence="1" id="KW-0732">Signal</keyword>
<protein>
    <submittedName>
        <fullName evidence="2">Uncharacterized protein</fullName>
    </submittedName>
</protein>
<feature type="signal peptide" evidence="1">
    <location>
        <begin position="1"/>
        <end position="21"/>
    </location>
</feature>
<evidence type="ECO:0000256" key="1">
    <source>
        <dbReference type="SAM" id="SignalP"/>
    </source>
</evidence>
<accession>A0A433SQ30</accession>
<organism evidence="2 3">
    <name type="scientific">Elysia chlorotica</name>
    <name type="common">Eastern emerald elysia</name>
    <name type="synonym">Sea slug</name>
    <dbReference type="NCBI Taxonomy" id="188477"/>
    <lineage>
        <taxon>Eukaryota</taxon>
        <taxon>Metazoa</taxon>
        <taxon>Spiralia</taxon>
        <taxon>Lophotrochozoa</taxon>
        <taxon>Mollusca</taxon>
        <taxon>Gastropoda</taxon>
        <taxon>Heterobranchia</taxon>
        <taxon>Euthyneura</taxon>
        <taxon>Panpulmonata</taxon>
        <taxon>Sacoglossa</taxon>
        <taxon>Placobranchoidea</taxon>
        <taxon>Plakobranchidae</taxon>
        <taxon>Elysia</taxon>
    </lineage>
</organism>
<proteinExistence type="predicted"/>
<evidence type="ECO:0000313" key="3">
    <source>
        <dbReference type="Proteomes" id="UP000271974"/>
    </source>
</evidence>
<reference evidence="2 3" key="1">
    <citation type="submission" date="2019-01" db="EMBL/GenBank/DDBJ databases">
        <title>A draft genome assembly of the solar-powered sea slug Elysia chlorotica.</title>
        <authorList>
            <person name="Cai H."/>
            <person name="Li Q."/>
            <person name="Fang X."/>
            <person name="Li J."/>
            <person name="Curtis N.E."/>
            <person name="Altenburger A."/>
            <person name="Shibata T."/>
            <person name="Feng M."/>
            <person name="Maeda T."/>
            <person name="Schwartz J.A."/>
            <person name="Shigenobu S."/>
            <person name="Lundholm N."/>
            <person name="Nishiyama T."/>
            <person name="Yang H."/>
            <person name="Hasebe M."/>
            <person name="Li S."/>
            <person name="Pierce S.K."/>
            <person name="Wang J."/>
        </authorList>
    </citation>
    <scope>NUCLEOTIDE SEQUENCE [LARGE SCALE GENOMIC DNA]</scope>
    <source>
        <strain evidence="2">EC2010</strain>
        <tissue evidence="2">Whole organism of an adult</tissue>
    </source>
</reference>
<feature type="chain" id="PRO_5019250146" evidence="1">
    <location>
        <begin position="22"/>
        <end position="240"/>
    </location>
</feature>
<dbReference type="EMBL" id="RQTK01001233">
    <property type="protein sequence ID" value="RUS71323.1"/>
    <property type="molecule type" value="Genomic_DNA"/>
</dbReference>
<gene>
    <name evidence="2" type="ORF">EGW08_020920</name>
</gene>
<name>A0A433SQ30_ELYCH</name>
<keyword evidence="3" id="KW-1185">Reference proteome</keyword>